<organism evidence="2">
    <name type="scientific">marine sediment metagenome</name>
    <dbReference type="NCBI Taxonomy" id="412755"/>
    <lineage>
        <taxon>unclassified sequences</taxon>
        <taxon>metagenomes</taxon>
        <taxon>ecological metagenomes</taxon>
    </lineage>
</organism>
<feature type="domain" description="Tip attachment protein J" evidence="1">
    <location>
        <begin position="136"/>
        <end position="268"/>
    </location>
</feature>
<evidence type="ECO:0000259" key="1">
    <source>
        <dbReference type="Pfam" id="PF13550"/>
    </source>
</evidence>
<accession>X0T111</accession>
<protein>
    <recommendedName>
        <fullName evidence="1">Tip attachment protein J domain-containing protein</fullName>
    </recommendedName>
</protein>
<dbReference type="EMBL" id="BARS01015101">
    <property type="protein sequence ID" value="GAF87143.1"/>
    <property type="molecule type" value="Genomic_DNA"/>
</dbReference>
<name>X0T111_9ZZZZ</name>
<dbReference type="AlphaFoldDB" id="X0T111"/>
<proteinExistence type="predicted"/>
<feature type="non-terminal residue" evidence="2">
    <location>
        <position position="1"/>
    </location>
</feature>
<evidence type="ECO:0000313" key="2">
    <source>
        <dbReference type="EMBL" id="GAF87143.1"/>
    </source>
</evidence>
<sequence length="288" mass="31737">RPEFALQGNVGNSTSIAPWKFEVRRIPNGLALGTPSINDGNDCNPMNVIYEIMTNTRWGLGYPAADIDTANFEAAAATLLTEGNGFSFGLESHMEAVDLLNEVERQVDGITFLDHSTGKWKIKLARGGYDINTVPQLDEDNLVELGDFSRGAWEDTTNQVRVGFSNRVLDYKEDFALAQDIANAMIQGGGTPTTGVNISVTEKYPGVKDGDLANQIAWRDLRTLSYPLAKATFVVDRSFWDVTPGDVIAWTDADLGFTKLPMRIMRIDYGELRDGRITLSCVQDVFQA</sequence>
<comment type="caution">
    <text evidence="2">The sequence shown here is derived from an EMBL/GenBank/DDBJ whole genome shotgun (WGS) entry which is preliminary data.</text>
</comment>
<feature type="non-terminal residue" evidence="2">
    <location>
        <position position="288"/>
    </location>
</feature>
<reference evidence="2" key="1">
    <citation type="journal article" date="2014" name="Front. Microbiol.">
        <title>High frequency of phylogenetically diverse reductive dehalogenase-homologous genes in deep subseafloor sedimentary metagenomes.</title>
        <authorList>
            <person name="Kawai M."/>
            <person name="Futagami T."/>
            <person name="Toyoda A."/>
            <person name="Takaki Y."/>
            <person name="Nishi S."/>
            <person name="Hori S."/>
            <person name="Arai W."/>
            <person name="Tsubouchi T."/>
            <person name="Morono Y."/>
            <person name="Uchiyama I."/>
            <person name="Ito T."/>
            <person name="Fujiyama A."/>
            <person name="Inagaki F."/>
            <person name="Takami H."/>
        </authorList>
    </citation>
    <scope>NUCLEOTIDE SEQUENCE</scope>
    <source>
        <strain evidence="2">Expedition CK06-06</strain>
    </source>
</reference>
<dbReference type="Pfam" id="PF13550">
    <property type="entry name" value="Phage-tail_3"/>
    <property type="match status" value="1"/>
</dbReference>
<gene>
    <name evidence="2" type="ORF">S01H1_25062</name>
</gene>
<dbReference type="InterPro" id="IPR032876">
    <property type="entry name" value="J_dom"/>
</dbReference>